<dbReference type="AlphaFoldDB" id="A0A4Q9PIF9"/>
<feature type="transmembrane region" description="Helical" evidence="2">
    <location>
        <begin position="166"/>
        <end position="191"/>
    </location>
</feature>
<feature type="compositionally biased region" description="Basic and acidic residues" evidence="1">
    <location>
        <begin position="337"/>
        <end position="348"/>
    </location>
</feature>
<keyword evidence="2" id="KW-0472">Membrane</keyword>
<keyword evidence="2" id="KW-0812">Transmembrane</keyword>
<feature type="transmembrane region" description="Helical" evidence="2">
    <location>
        <begin position="20"/>
        <end position="40"/>
    </location>
</feature>
<dbReference type="Proteomes" id="UP000292082">
    <property type="component" value="Unassembled WGS sequence"/>
</dbReference>
<proteinExistence type="predicted"/>
<accession>A0A4Q9PIF9</accession>
<dbReference type="EMBL" id="ML145218">
    <property type="protein sequence ID" value="TBU53296.1"/>
    <property type="molecule type" value="Genomic_DNA"/>
</dbReference>
<evidence type="ECO:0000256" key="2">
    <source>
        <dbReference type="SAM" id="Phobius"/>
    </source>
</evidence>
<protein>
    <submittedName>
        <fullName evidence="3">Uncharacterized protein</fullName>
    </submittedName>
</protein>
<evidence type="ECO:0000256" key="1">
    <source>
        <dbReference type="SAM" id="MobiDB-lite"/>
    </source>
</evidence>
<keyword evidence="4" id="KW-1185">Reference proteome</keyword>
<organism evidence="3 4">
    <name type="scientific">Dichomitus squalens</name>
    <dbReference type="NCBI Taxonomy" id="114155"/>
    <lineage>
        <taxon>Eukaryota</taxon>
        <taxon>Fungi</taxon>
        <taxon>Dikarya</taxon>
        <taxon>Basidiomycota</taxon>
        <taxon>Agaricomycotina</taxon>
        <taxon>Agaricomycetes</taxon>
        <taxon>Polyporales</taxon>
        <taxon>Polyporaceae</taxon>
        <taxon>Dichomitus</taxon>
    </lineage>
</organism>
<gene>
    <name evidence="3" type="ORF">BD310DRAFT_830360</name>
</gene>
<feature type="compositionally biased region" description="Polar residues" evidence="1">
    <location>
        <begin position="276"/>
        <end position="296"/>
    </location>
</feature>
<evidence type="ECO:0000313" key="4">
    <source>
        <dbReference type="Proteomes" id="UP000292082"/>
    </source>
</evidence>
<feature type="region of interest" description="Disordered" evidence="1">
    <location>
        <begin position="267"/>
        <end position="296"/>
    </location>
</feature>
<evidence type="ECO:0000313" key="3">
    <source>
        <dbReference type="EMBL" id="TBU53296.1"/>
    </source>
</evidence>
<feature type="region of interest" description="Disordered" evidence="1">
    <location>
        <begin position="318"/>
        <end position="348"/>
    </location>
</feature>
<sequence length="348" mass="38363">MTTSPPPLPAALAAFIQDELHNTFGAWLICACVACMLFGLTTHQTYRYFRLYPNDGKSMKMLVNANFSDQGRSTSLLLSGPKLSEPVCFGLRCLEDILGLYEYVAFSIFDSANLIMFSEDFHNRDSSSYDASSYGLLMLSEFGTCITVTAMTFILVTFGGFKSHMWMIWVLLANAVLIDVVVTGFLMFYLWKSRTGFKRPFYEHAHDPGHDMSFLNAFLVQSISMPGNLLWSSIYVVASKNRGLEGFETGSFGLQIIDPRDMRPIDFKAPLRSPAPRQSMNPNSPNLKVSTGGATTAESSVADTVIDIKVTTETFVDIPSSTHGHGHGAQGGPLLPHADDKSDDRESL</sequence>
<name>A0A4Q9PIF9_9APHY</name>
<keyword evidence="2" id="KW-1133">Transmembrane helix</keyword>
<feature type="transmembrane region" description="Helical" evidence="2">
    <location>
        <begin position="134"/>
        <end position="160"/>
    </location>
</feature>
<reference evidence="3 4" key="1">
    <citation type="submission" date="2019-01" db="EMBL/GenBank/DDBJ databases">
        <title>Draft genome sequences of three monokaryotic isolates of the white-rot basidiomycete fungus Dichomitus squalens.</title>
        <authorList>
            <consortium name="DOE Joint Genome Institute"/>
            <person name="Lopez S.C."/>
            <person name="Andreopoulos B."/>
            <person name="Pangilinan J."/>
            <person name="Lipzen A."/>
            <person name="Riley R."/>
            <person name="Ahrendt S."/>
            <person name="Ng V."/>
            <person name="Barry K."/>
            <person name="Daum C."/>
            <person name="Grigoriev I.V."/>
            <person name="Hilden K.S."/>
            <person name="Makela M.R."/>
            <person name="de Vries R.P."/>
        </authorList>
    </citation>
    <scope>NUCLEOTIDE SEQUENCE [LARGE SCALE GENOMIC DNA]</scope>
    <source>
        <strain evidence="3 4">CBS 464.89</strain>
    </source>
</reference>